<reference evidence="3" key="1">
    <citation type="submission" date="2010-02" db="EMBL/GenBank/DDBJ databases">
        <title>Sequencing and annotation of the Blastocystis hominis genome.</title>
        <authorList>
            <person name="Wincker P."/>
        </authorList>
    </citation>
    <scope>NUCLEOTIDE SEQUENCE</scope>
    <source>
        <strain evidence="3">Singapore isolate B</strain>
    </source>
</reference>
<dbReference type="GO" id="GO:0000340">
    <property type="term" value="F:RNA 7-methylguanosine cap binding"/>
    <property type="evidence" value="ECO:0007669"/>
    <property type="project" value="TreeGrafter"/>
</dbReference>
<dbReference type="InParanoid" id="D8LWQ5"/>
<dbReference type="GO" id="GO:0016281">
    <property type="term" value="C:eukaryotic translation initiation factor 4F complex"/>
    <property type="evidence" value="ECO:0007669"/>
    <property type="project" value="TreeGrafter"/>
</dbReference>
<name>D8LWQ5_BLAHO</name>
<keyword evidence="4" id="KW-1185">Reference proteome</keyword>
<evidence type="ECO:0000256" key="2">
    <source>
        <dbReference type="SAM" id="MobiDB-lite"/>
    </source>
</evidence>
<proteinExistence type="inferred from homology"/>
<dbReference type="PANTHER" id="PTHR11960">
    <property type="entry name" value="EUKARYOTIC TRANSLATION INITIATION FACTOR 4E RELATED"/>
    <property type="match status" value="1"/>
</dbReference>
<dbReference type="InterPro" id="IPR001040">
    <property type="entry name" value="TIF_eIF_4E"/>
</dbReference>
<dbReference type="EMBL" id="FN668638">
    <property type="protein sequence ID" value="CBK20244.2"/>
    <property type="molecule type" value="Genomic_DNA"/>
</dbReference>
<dbReference type="RefSeq" id="XP_012894292.1">
    <property type="nucleotide sequence ID" value="XM_013038838.1"/>
</dbReference>
<dbReference type="OMA" id="KWIINCL"/>
<evidence type="ECO:0000256" key="1">
    <source>
        <dbReference type="RuleBase" id="RU004374"/>
    </source>
</evidence>
<evidence type="ECO:0000313" key="4">
    <source>
        <dbReference type="Proteomes" id="UP000008312"/>
    </source>
</evidence>
<gene>
    <name evidence="3" type="ORF">GSBLH_T00000607001</name>
</gene>
<feature type="region of interest" description="Disordered" evidence="2">
    <location>
        <begin position="177"/>
        <end position="210"/>
    </location>
</feature>
<accession>D8LWQ5</accession>
<dbReference type="InterPro" id="IPR023398">
    <property type="entry name" value="TIF_eIF4e-like"/>
</dbReference>
<dbReference type="Gene3D" id="3.30.760.10">
    <property type="entry name" value="RNA Cap, Translation Initiation Factor Eif4e"/>
    <property type="match status" value="1"/>
</dbReference>
<protein>
    <submittedName>
        <fullName evidence="3">Uncharacterized protein</fullName>
    </submittedName>
</protein>
<sequence length="210" mass="23766">MESTEPSNQHLLRNVYRFWRTKENGANSQEYENGLEDLGRCGTVEEFYSIYCYLPVIGTEQATNYSLFREGIEPLWEDPANSQGGRTILLINGTELAPMLWEKLLLFTISESFNVGDEICGVSVTVKTDVTSLCVWNRNSSLRRTVDEIEIGLRNGLALPNTVRVHYKPNRSAMANATKNARKGGFNPQQENKKGKYKQSNRFSGLNEDS</sequence>
<dbReference type="Proteomes" id="UP000008312">
    <property type="component" value="Unassembled WGS sequence"/>
</dbReference>
<keyword evidence="1" id="KW-0648">Protein biosynthesis</keyword>
<keyword evidence="1" id="KW-0396">Initiation factor</keyword>
<dbReference type="PANTHER" id="PTHR11960:SF18">
    <property type="entry name" value="EUKARYOTIC TRANSLATION INITIATION FACTOR 4E HOMOLOGOUS PROTEIN, ISOFORM B"/>
    <property type="match status" value="1"/>
</dbReference>
<organism evidence="3">
    <name type="scientific">Blastocystis hominis</name>
    <dbReference type="NCBI Taxonomy" id="12968"/>
    <lineage>
        <taxon>Eukaryota</taxon>
        <taxon>Sar</taxon>
        <taxon>Stramenopiles</taxon>
        <taxon>Bigyra</taxon>
        <taxon>Opalozoa</taxon>
        <taxon>Opalinata</taxon>
        <taxon>Blastocystidae</taxon>
        <taxon>Blastocystis</taxon>
    </lineage>
</organism>
<dbReference type="GeneID" id="24917910"/>
<evidence type="ECO:0000313" key="3">
    <source>
        <dbReference type="EMBL" id="CBK20244.2"/>
    </source>
</evidence>
<keyword evidence="1" id="KW-0694">RNA-binding</keyword>
<dbReference type="OrthoDB" id="590761at2759"/>
<comment type="similarity">
    <text evidence="1">Belongs to the eukaryotic initiation factor 4E family.</text>
</comment>
<dbReference type="Pfam" id="PF01652">
    <property type="entry name" value="IF4E"/>
    <property type="match status" value="1"/>
</dbReference>
<dbReference type="AlphaFoldDB" id="D8LWQ5"/>
<dbReference type="SUPFAM" id="SSF55418">
    <property type="entry name" value="eIF4e-like"/>
    <property type="match status" value="1"/>
</dbReference>
<dbReference type="GO" id="GO:0003743">
    <property type="term" value="F:translation initiation factor activity"/>
    <property type="evidence" value="ECO:0007669"/>
    <property type="project" value="UniProtKB-KW"/>
</dbReference>